<accession>A0ABV0YG66</accession>
<keyword evidence="2" id="KW-1185">Reference proteome</keyword>
<organism evidence="1 2">
    <name type="scientific">Ameca splendens</name>
    <dbReference type="NCBI Taxonomy" id="208324"/>
    <lineage>
        <taxon>Eukaryota</taxon>
        <taxon>Metazoa</taxon>
        <taxon>Chordata</taxon>
        <taxon>Craniata</taxon>
        <taxon>Vertebrata</taxon>
        <taxon>Euteleostomi</taxon>
        <taxon>Actinopterygii</taxon>
        <taxon>Neopterygii</taxon>
        <taxon>Teleostei</taxon>
        <taxon>Neoteleostei</taxon>
        <taxon>Acanthomorphata</taxon>
        <taxon>Ovalentaria</taxon>
        <taxon>Atherinomorphae</taxon>
        <taxon>Cyprinodontiformes</taxon>
        <taxon>Goodeidae</taxon>
        <taxon>Ameca</taxon>
    </lineage>
</organism>
<proteinExistence type="predicted"/>
<gene>
    <name evidence="1" type="ORF">AMECASPLE_026821</name>
</gene>
<dbReference type="EMBL" id="JAHRIP010030999">
    <property type="protein sequence ID" value="MEQ2292827.1"/>
    <property type="molecule type" value="Genomic_DNA"/>
</dbReference>
<protein>
    <submittedName>
        <fullName evidence="1">Uncharacterized protein</fullName>
    </submittedName>
</protein>
<reference evidence="1 2" key="1">
    <citation type="submission" date="2021-06" db="EMBL/GenBank/DDBJ databases">
        <authorList>
            <person name="Palmer J.M."/>
        </authorList>
    </citation>
    <scope>NUCLEOTIDE SEQUENCE [LARGE SCALE GENOMIC DNA]</scope>
    <source>
        <strain evidence="1 2">AS_MEX2019</strain>
        <tissue evidence="1">Muscle</tissue>
    </source>
</reference>
<evidence type="ECO:0000313" key="2">
    <source>
        <dbReference type="Proteomes" id="UP001469553"/>
    </source>
</evidence>
<name>A0ABV0YG66_9TELE</name>
<feature type="non-terminal residue" evidence="1">
    <location>
        <position position="1"/>
    </location>
</feature>
<dbReference type="Proteomes" id="UP001469553">
    <property type="component" value="Unassembled WGS sequence"/>
</dbReference>
<comment type="caution">
    <text evidence="1">The sequence shown here is derived from an EMBL/GenBank/DDBJ whole genome shotgun (WGS) entry which is preliminary data.</text>
</comment>
<sequence length="132" mass="14002">TGGSPRLEGCALPPPQSIRPCPLITGRNPSRTRTSNLPTFAPLLAAFSGGLSGVYFSHSCRSNKLCCDHRLICHGRSTGFTSDTGRIEDGDPSLELENTGGGSKLVLVLVPSGEHSPQPDTFYDLTLTVFKS</sequence>
<evidence type="ECO:0000313" key="1">
    <source>
        <dbReference type="EMBL" id="MEQ2292827.1"/>
    </source>
</evidence>